<comment type="caution">
    <text evidence="2">The sequence shown here is derived from an EMBL/GenBank/DDBJ whole genome shotgun (WGS) entry which is preliminary data.</text>
</comment>
<dbReference type="CTD" id="24589002"/>
<reference evidence="2" key="2">
    <citation type="journal article" date="2019" name="Gigascience">
        <title>High-quality Schistosoma haematobium genome achieved by single-molecule and long-range sequencing.</title>
        <authorList>
            <person name="Stroehlein A.J."/>
            <person name="Korhonen P.K."/>
            <person name="Chong T.M."/>
            <person name="Lim Y.L."/>
            <person name="Chan K.G."/>
            <person name="Webster B."/>
            <person name="Rollinson D."/>
            <person name="Brindley P.J."/>
            <person name="Gasser R.B."/>
            <person name="Young N.D."/>
        </authorList>
    </citation>
    <scope>NUCLEOTIDE SEQUENCE</scope>
</reference>
<gene>
    <name evidence="2" type="ORF">MS3_00008016</name>
</gene>
<protein>
    <recommendedName>
        <fullName evidence="1">Phosphoribosyltransferase domain-containing protein</fullName>
    </recommendedName>
</protein>
<dbReference type="EMBL" id="AMPZ03000005">
    <property type="protein sequence ID" value="KAH9583685.1"/>
    <property type="molecule type" value="Genomic_DNA"/>
</dbReference>
<dbReference type="InterPro" id="IPR029057">
    <property type="entry name" value="PRTase-like"/>
</dbReference>
<sequence length="265" mass="30059">MKHGKYKIPAVICAFKVVVGVGGNLNPGLILICEMEPSYRKNCVVIDDDFPGYSEKCFNLASKYEQYIESIIVPNGMIKDRLERMSIDILETFELLNATAINLLCVLKGGFKFASDLSEKIHNTAVTRSKNIPIFMDFIVSNTYENDVVGHEPQFHTYTNLTSFKDKDVLIVEDLLDSGTTLSSLVPYIKSFEPRSVLVACLLVKRRQDFSEFQPDFVGFEVPNRFIVGYAIDYNDFFRDIPHICSINDEAKKIFAISKSDKYAK</sequence>
<dbReference type="PANTHER" id="PTHR43340">
    <property type="entry name" value="HYPOXANTHINE-GUANINE PHOSPHORIBOSYLTRANSFERASE"/>
    <property type="match status" value="1"/>
</dbReference>
<dbReference type="GO" id="GO:0005829">
    <property type="term" value="C:cytosol"/>
    <property type="evidence" value="ECO:0007669"/>
    <property type="project" value="TreeGrafter"/>
</dbReference>
<accession>A0A922INN6</accession>
<dbReference type="GO" id="GO:0032263">
    <property type="term" value="P:GMP salvage"/>
    <property type="evidence" value="ECO:0007669"/>
    <property type="project" value="TreeGrafter"/>
</dbReference>
<dbReference type="GO" id="GO:0006178">
    <property type="term" value="P:guanine salvage"/>
    <property type="evidence" value="ECO:0007669"/>
    <property type="project" value="TreeGrafter"/>
</dbReference>
<dbReference type="Gene3D" id="3.40.50.2020">
    <property type="match status" value="1"/>
</dbReference>
<dbReference type="GeneID" id="24589002"/>
<evidence type="ECO:0000313" key="2">
    <source>
        <dbReference type="EMBL" id="KAH9583685.1"/>
    </source>
</evidence>
<organism evidence="2 3">
    <name type="scientific">Schistosoma haematobium</name>
    <name type="common">Blood fluke</name>
    <dbReference type="NCBI Taxonomy" id="6185"/>
    <lineage>
        <taxon>Eukaryota</taxon>
        <taxon>Metazoa</taxon>
        <taxon>Spiralia</taxon>
        <taxon>Lophotrochozoa</taxon>
        <taxon>Platyhelminthes</taxon>
        <taxon>Trematoda</taxon>
        <taxon>Digenea</taxon>
        <taxon>Strigeidida</taxon>
        <taxon>Schistosomatoidea</taxon>
        <taxon>Schistosomatidae</taxon>
        <taxon>Schistosoma</taxon>
    </lineage>
</organism>
<proteinExistence type="predicted"/>
<reference evidence="2" key="3">
    <citation type="submission" date="2021-06" db="EMBL/GenBank/DDBJ databases">
        <title>Chromosome-level genome assembly for S. haematobium.</title>
        <authorList>
            <person name="Stroehlein A.J."/>
        </authorList>
    </citation>
    <scope>NUCLEOTIDE SEQUENCE</scope>
</reference>
<dbReference type="InterPro" id="IPR050408">
    <property type="entry name" value="HGPRT"/>
</dbReference>
<dbReference type="GO" id="GO:0032264">
    <property type="term" value="P:IMP salvage"/>
    <property type="evidence" value="ECO:0007669"/>
    <property type="project" value="TreeGrafter"/>
</dbReference>
<keyword evidence="3" id="KW-1185">Reference proteome</keyword>
<reference evidence="2" key="4">
    <citation type="journal article" date="2022" name="PLoS Pathog.">
        <title>Chromosome-level genome of Schistosoma haematobium underpins genome-wide explorations of molecular variation.</title>
        <authorList>
            <person name="Stroehlein A.J."/>
            <person name="Korhonen P.K."/>
            <person name="Lee V.V."/>
            <person name="Ralph S.A."/>
            <person name="Mentink-Kane M."/>
            <person name="You H."/>
            <person name="McManus D.P."/>
            <person name="Tchuente L.T."/>
            <person name="Stothard J.R."/>
            <person name="Kaur P."/>
            <person name="Dudchenko O."/>
            <person name="Aiden E.L."/>
            <person name="Yang B."/>
            <person name="Yang H."/>
            <person name="Emery A.M."/>
            <person name="Webster B.L."/>
            <person name="Brindley P.J."/>
            <person name="Rollinson D."/>
            <person name="Chang B.C.H."/>
            <person name="Gasser R.B."/>
            <person name="Young N.D."/>
        </authorList>
    </citation>
    <scope>NUCLEOTIDE SEQUENCE</scope>
</reference>
<dbReference type="GO" id="GO:0046100">
    <property type="term" value="P:hypoxanthine metabolic process"/>
    <property type="evidence" value="ECO:0007669"/>
    <property type="project" value="TreeGrafter"/>
</dbReference>
<dbReference type="GO" id="GO:0004422">
    <property type="term" value="F:hypoxanthine phosphoribosyltransferase activity"/>
    <property type="evidence" value="ECO:0007669"/>
    <property type="project" value="TreeGrafter"/>
</dbReference>
<dbReference type="SUPFAM" id="SSF53271">
    <property type="entry name" value="PRTase-like"/>
    <property type="match status" value="1"/>
</dbReference>
<name>A0A922INN6_SCHHA</name>
<dbReference type="Pfam" id="PF00156">
    <property type="entry name" value="Pribosyltran"/>
    <property type="match status" value="1"/>
</dbReference>
<dbReference type="InterPro" id="IPR000836">
    <property type="entry name" value="PRTase_dom"/>
</dbReference>
<dbReference type="AlphaFoldDB" id="A0A922INN6"/>
<dbReference type="Proteomes" id="UP000471633">
    <property type="component" value="Unassembled WGS sequence"/>
</dbReference>
<dbReference type="CDD" id="cd06223">
    <property type="entry name" value="PRTases_typeI"/>
    <property type="match status" value="1"/>
</dbReference>
<reference evidence="2" key="1">
    <citation type="journal article" date="2012" name="Nat. Genet.">
        <title>Whole-genome sequence of Schistosoma haematobium.</title>
        <authorList>
            <person name="Young N.D."/>
            <person name="Jex A.R."/>
            <person name="Li B."/>
            <person name="Liu S."/>
            <person name="Yang L."/>
            <person name="Xiong Z."/>
            <person name="Li Y."/>
            <person name="Cantacessi C."/>
            <person name="Hall R.S."/>
            <person name="Xu X."/>
            <person name="Chen F."/>
            <person name="Wu X."/>
            <person name="Zerlotini A."/>
            <person name="Oliveira G."/>
            <person name="Hofmann A."/>
            <person name="Zhang G."/>
            <person name="Fang X."/>
            <person name="Kang Y."/>
            <person name="Campbell B.E."/>
            <person name="Loukas A."/>
            <person name="Ranganathan S."/>
            <person name="Rollinson D."/>
            <person name="Rinaldi G."/>
            <person name="Brindley P.J."/>
            <person name="Yang H."/>
            <person name="Wang J."/>
            <person name="Wang J."/>
            <person name="Gasser R.B."/>
        </authorList>
    </citation>
    <scope>NUCLEOTIDE SEQUENCE</scope>
</reference>
<dbReference type="FunFam" id="3.40.50.2020:FF:000053">
    <property type="entry name" value="Hypoxanthine phosphoribosyltransferase"/>
    <property type="match status" value="1"/>
</dbReference>
<evidence type="ECO:0000313" key="3">
    <source>
        <dbReference type="Proteomes" id="UP000471633"/>
    </source>
</evidence>
<feature type="domain" description="Phosphoribosyltransferase" evidence="1">
    <location>
        <begin position="76"/>
        <end position="234"/>
    </location>
</feature>
<evidence type="ECO:0000259" key="1">
    <source>
        <dbReference type="Pfam" id="PF00156"/>
    </source>
</evidence>
<dbReference type="GO" id="GO:0000287">
    <property type="term" value="F:magnesium ion binding"/>
    <property type="evidence" value="ECO:0007669"/>
    <property type="project" value="TreeGrafter"/>
</dbReference>
<dbReference type="PANTHER" id="PTHR43340:SF1">
    <property type="entry name" value="HYPOXANTHINE PHOSPHORIBOSYLTRANSFERASE"/>
    <property type="match status" value="1"/>
</dbReference>
<dbReference type="RefSeq" id="XP_051066931.1">
    <property type="nucleotide sequence ID" value="XM_051216354.1"/>
</dbReference>